<reference evidence="3 4" key="1">
    <citation type="journal article" date="2011" name="Science">
        <title>The Selaginella genome identifies genetic changes associated with the evolution of vascular plants.</title>
        <authorList>
            <person name="Banks J.A."/>
            <person name="Nishiyama T."/>
            <person name="Hasebe M."/>
            <person name="Bowman J.L."/>
            <person name="Gribskov M."/>
            <person name="dePamphilis C."/>
            <person name="Albert V.A."/>
            <person name="Aono N."/>
            <person name="Aoyama T."/>
            <person name="Ambrose B.A."/>
            <person name="Ashton N.W."/>
            <person name="Axtell M.J."/>
            <person name="Barker E."/>
            <person name="Barker M.S."/>
            <person name="Bennetzen J.L."/>
            <person name="Bonawitz N.D."/>
            <person name="Chapple C."/>
            <person name="Cheng C."/>
            <person name="Correa L.G."/>
            <person name="Dacre M."/>
            <person name="DeBarry J."/>
            <person name="Dreyer I."/>
            <person name="Elias M."/>
            <person name="Engstrom E.M."/>
            <person name="Estelle M."/>
            <person name="Feng L."/>
            <person name="Finet C."/>
            <person name="Floyd S.K."/>
            <person name="Frommer W.B."/>
            <person name="Fujita T."/>
            <person name="Gramzow L."/>
            <person name="Gutensohn M."/>
            <person name="Harholt J."/>
            <person name="Hattori M."/>
            <person name="Heyl A."/>
            <person name="Hirai T."/>
            <person name="Hiwatashi Y."/>
            <person name="Ishikawa M."/>
            <person name="Iwata M."/>
            <person name="Karol K.G."/>
            <person name="Koehler B."/>
            <person name="Kolukisaoglu U."/>
            <person name="Kubo M."/>
            <person name="Kurata T."/>
            <person name="Lalonde S."/>
            <person name="Li K."/>
            <person name="Li Y."/>
            <person name="Litt A."/>
            <person name="Lyons E."/>
            <person name="Manning G."/>
            <person name="Maruyama T."/>
            <person name="Michael T.P."/>
            <person name="Mikami K."/>
            <person name="Miyazaki S."/>
            <person name="Morinaga S."/>
            <person name="Murata T."/>
            <person name="Mueller-Roeber B."/>
            <person name="Nelson D.R."/>
            <person name="Obara M."/>
            <person name="Oguri Y."/>
            <person name="Olmstead R.G."/>
            <person name="Onodera N."/>
            <person name="Petersen B.L."/>
            <person name="Pils B."/>
            <person name="Prigge M."/>
            <person name="Rensing S.A."/>
            <person name="Riano-Pachon D.M."/>
            <person name="Roberts A.W."/>
            <person name="Sato Y."/>
            <person name="Scheller H.V."/>
            <person name="Schulz B."/>
            <person name="Schulz C."/>
            <person name="Shakirov E.V."/>
            <person name="Shibagaki N."/>
            <person name="Shinohara N."/>
            <person name="Shippen D.E."/>
            <person name="Soerensen I."/>
            <person name="Sotooka R."/>
            <person name="Sugimoto N."/>
            <person name="Sugita M."/>
            <person name="Sumikawa N."/>
            <person name="Tanurdzic M."/>
            <person name="Theissen G."/>
            <person name="Ulvskov P."/>
            <person name="Wakazuki S."/>
            <person name="Weng J.K."/>
            <person name="Willats W.W."/>
            <person name="Wipf D."/>
            <person name="Wolf P.G."/>
            <person name="Yang L."/>
            <person name="Zimmer A.D."/>
            <person name="Zhu Q."/>
            <person name="Mitros T."/>
            <person name="Hellsten U."/>
            <person name="Loque D."/>
            <person name="Otillar R."/>
            <person name="Salamov A."/>
            <person name="Schmutz J."/>
            <person name="Shapiro H."/>
            <person name="Lindquist E."/>
            <person name="Lucas S."/>
            <person name="Rokhsar D."/>
            <person name="Grigoriev I.V."/>
        </authorList>
    </citation>
    <scope>NUCLEOTIDE SEQUENCE [LARGE SCALE GENOMIC DNA]</scope>
</reference>
<evidence type="ECO:0000256" key="1">
    <source>
        <dbReference type="SAM" id="Coils"/>
    </source>
</evidence>
<name>D8R993_SELML</name>
<dbReference type="KEGG" id="smo:SELMODRAFT_440217"/>
<protein>
    <recommendedName>
        <fullName evidence="5">G-protein coupled receptors family 2 profile 2 domain-containing protein</fullName>
    </recommendedName>
</protein>
<feature type="transmembrane region" description="Helical" evidence="2">
    <location>
        <begin position="134"/>
        <end position="154"/>
    </location>
</feature>
<keyword evidence="2" id="KW-0472">Membrane</keyword>
<keyword evidence="2" id="KW-1133">Transmembrane helix</keyword>
<keyword evidence="1" id="KW-0175">Coiled coil</keyword>
<evidence type="ECO:0008006" key="5">
    <source>
        <dbReference type="Google" id="ProtNLM"/>
    </source>
</evidence>
<sequence>MASGCCNQGCYMKVVPSDPDTPYDFTLLAFALAATIPFIVANGALFAHRGRSYFRAQGGVYLILGSSLAGLVWIASQFVNNDHFSRIGPLRSCLLWTFWLQGTAICLWFVLTILRLARMYELSKNIDNWSWKYYVFVALCLLPNVILSTVASLSDFHEHERSVRLCKLSKNWKTTVFSVYTPYWLVLIFFIYKLRKQEDPLLSTEYRDTVDYLAVTIVIIMLASMADVTITSDTIPGRCALTFSTCCLVFFNFWIRFGWPIYLCLFRPKEEMDNFEQELTYGGAQALDMVCSQRIHFPSSEGAIWEAFSKASDDRDRYKDEIRKLELQKALLEGKILELQMQKRKALGSGHS</sequence>
<evidence type="ECO:0000256" key="2">
    <source>
        <dbReference type="SAM" id="Phobius"/>
    </source>
</evidence>
<dbReference type="Proteomes" id="UP000001514">
    <property type="component" value="Unassembled WGS sequence"/>
</dbReference>
<dbReference type="OMA" id="WILRTMN"/>
<evidence type="ECO:0000313" key="4">
    <source>
        <dbReference type="Proteomes" id="UP000001514"/>
    </source>
</evidence>
<feature type="transmembrane region" description="Helical" evidence="2">
    <location>
        <begin position="174"/>
        <end position="192"/>
    </location>
</feature>
<feature type="transmembrane region" description="Helical" evidence="2">
    <location>
        <begin position="25"/>
        <end position="47"/>
    </location>
</feature>
<feature type="transmembrane region" description="Helical" evidence="2">
    <location>
        <begin position="59"/>
        <end position="76"/>
    </location>
</feature>
<keyword evidence="4" id="KW-1185">Reference proteome</keyword>
<dbReference type="EMBL" id="GL377574">
    <property type="protein sequence ID" value="EFJ31113.1"/>
    <property type="molecule type" value="Genomic_DNA"/>
</dbReference>
<feature type="transmembrane region" description="Helical" evidence="2">
    <location>
        <begin position="242"/>
        <end position="265"/>
    </location>
</feature>
<dbReference type="AlphaFoldDB" id="D8R993"/>
<accession>D8R993</accession>
<dbReference type="OrthoDB" id="1915703at2759"/>
<proteinExistence type="predicted"/>
<dbReference type="InParanoid" id="D8R993"/>
<dbReference type="eggNOG" id="ENOG502SRNE">
    <property type="taxonomic scope" value="Eukaryota"/>
</dbReference>
<feature type="coiled-coil region" evidence="1">
    <location>
        <begin position="308"/>
        <end position="342"/>
    </location>
</feature>
<keyword evidence="2" id="KW-0812">Transmembrane</keyword>
<dbReference type="Gramene" id="EFJ31113">
    <property type="protein sequence ID" value="EFJ31113"/>
    <property type="gene ID" value="SELMODRAFT_440217"/>
</dbReference>
<organism evidence="4">
    <name type="scientific">Selaginella moellendorffii</name>
    <name type="common">Spikemoss</name>
    <dbReference type="NCBI Taxonomy" id="88036"/>
    <lineage>
        <taxon>Eukaryota</taxon>
        <taxon>Viridiplantae</taxon>
        <taxon>Streptophyta</taxon>
        <taxon>Embryophyta</taxon>
        <taxon>Tracheophyta</taxon>
        <taxon>Lycopodiopsida</taxon>
        <taxon>Selaginellales</taxon>
        <taxon>Selaginellaceae</taxon>
        <taxon>Selaginella</taxon>
    </lineage>
</organism>
<feature type="transmembrane region" description="Helical" evidence="2">
    <location>
        <begin position="212"/>
        <end position="230"/>
    </location>
</feature>
<feature type="transmembrane region" description="Helical" evidence="2">
    <location>
        <begin position="96"/>
        <end position="114"/>
    </location>
</feature>
<evidence type="ECO:0000313" key="3">
    <source>
        <dbReference type="EMBL" id="EFJ31113.1"/>
    </source>
</evidence>
<dbReference type="HOGENOM" id="CLU_861664_0_0_1"/>
<gene>
    <name evidence="3" type="ORF">SELMODRAFT_440217</name>
</gene>